<feature type="transmembrane region" description="Helical" evidence="1">
    <location>
        <begin position="80"/>
        <end position="113"/>
    </location>
</feature>
<organism evidence="3 4">
    <name type="scientific">Litorisediminicola beolgyonensis</name>
    <dbReference type="NCBI Taxonomy" id="1173614"/>
    <lineage>
        <taxon>Bacteria</taxon>
        <taxon>Pseudomonadati</taxon>
        <taxon>Pseudomonadota</taxon>
        <taxon>Alphaproteobacteria</taxon>
        <taxon>Rhodobacterales</taxon>
        <taxon>Paracoccaceae</taxon>
        <taxon>Litorisediminicola</taxon>
    </lineage>
</organism>
<dbReference type="EMBL" id="JBHTMU010000019">
    <property type="protein sequence ID" value="MFD1343131.1"/>
    <property type="molecule type" value="Genomic_DNA"/>
</dbReference>
<evidence type="ECO:0000313" key="3">
    <source>
        <dbReference type="EMBL" id="MFD1343131.1"/>
    </source>
</evidence>
<feature type="transmembrane region" description="Helical" evidence="1">
    <location>
        <begin position="38"/>
        <end position="59"/>
    </location>
</feature>
<feature type="transmembrane region" description="Helical" evidence="1">
    <location>
        <begin position="119"/>
        <end position="141"/>
    </location>
</feature>
<feature type="transmembrane region" description="Helical" evidence="1">
    <location>
        <begin position="7"/>
        <end position="26"/>
    </location>
</feature>
<keyword evidence="1" id="KW-0812">Transmembrane</keyword>
<keyword evidence="1" id="KW-1133">Transmembrane helix</keyword>
<sequence length="154" mass="16001">MRFHDSAIGAVLIAFGVWIAWTASGFPKLTGQPIGPGTFPVVLGTLCALGGAVIAIRGARAGGPLVDAHPGWRRRDRQATAVVMIAGSGILAVWFEEIGFVLGGSVLLAALFFASGKRHPVWIGVGVAFVTLVHLSLTRFLNVPLPAGPLKGLL</sequence>
<evidence type="ECO:0000256" key="1">
    <source>
        <dbReference type="SAM" id="Phobius"/>
    </source>
</evidence>
<keyword evidence="1" id="KW-0472">Membrane</keyword>
<dbReference type="Proteomes" id="UP001597135">
    <property type="component" value="Unassembled WGS sequence"/>
</dbReference>
<name>A0ABW3ZIZ2_9RHOB</name>
<dbReference type="InterPro" id="IPR009936">
    <property type="entry name" value="DUF1468"/>
</dbReference>
<reference evidence="4" key="1">
    <citation type="journal article" date="2019" name="Int. J. Syst. Evol. Microbiol.">
        <title>The Global Catalogue of Microorganisms (GCM) 10K type strain sequencing project: providing services to taxonomists for standard genome sequencing and annotation.</title>
        <authorList>
            <consortium name="The Broad Institute Genomics Platform"/>
            <consortium name="The Broad Institute Genome Sequencing Center for Infectious Disease"/>
            <person name="Wu L."/>
            <person name="Ma J."/>
        </authorList>
    </citation>
    <scope>NUCLEOTIDE SEQUENCE [LARGE SCALE GENOMIC DNA]</scope>
    <source>
        <strain evidence="4">CCUG 62953</strain>
    </source>
</reference>
<evidence type="ECO:0000259" key="2">
    <source>
        <dbReference type="Pfam" id="PF07331"/>
    </source>
</evidence>
<comment type="caution">
    <text evidence="3">The sequence shown here is derived from an EMBL/GenBank/DDBJ whole genome shotgun (WGS) entry which is preliminary data.</text>
</comment>
<keyword evidence="4" id="KW-1185">Reference proteome</keyword>
<proteinExistence type="predicted"/>
<protein>
    <submittedName>
        <fullName evidence="3">Tripartite tricarboxylate transporter TctB family protein</fullName>
    </submittedName>
</protein>
<dbReference type="RefSeq" id="WP_386803803.1">
    <property type="nucleotide sequence ID" value="NZ_JBHTMU010000019.1"/>
</dbReference>
<evidence type="ECO:0000313" key="4">
    <source>
        <dbReference type="Proteomes" id="UP001597135"/>
    </source>
</evidence>
<accession>A0ABW3ZIZ2</accession>
<dbReference type="Pfam" id="PF07331">
    <property type="entry name" value="TctB"/>
    <property type="match status" value="1"/>
</dbReference>
<feature type="domain" description="DUF1468" evidence="2">
    <location>
        <begin position="7"/>
        <end position="146"/>
    </location>
</feature>
<gene>
    <name evidence="3" type="ORF">ACFQ4E_11930</name>
</gene>